<dbReference type="InterPro" id="IPR004408">
    <property type="entry name" value="Biotin_CoA_COase_ligase"/>
</dbReference>
<dbReference type="CDD" id="cd16442">
    <property type="entry name" value="BPL"/>
    <property type="match status" value="1"/>
</dbReference>
<evidence type="ECO:0000313" key="3">
    <source>
        <dbReference type="EMBL" id="URQ63715.1"/>
    </source>
</evidence>
<evidence type="ECO:0000256" key="1">
    <source>
        <dbReference type="ARBA" id="ARBA00022598"/>
    </source>
</evidence>
<dbReference type="PANTHER" id="PTHR12835">
    <property type="entry name" value="BIOTIN PROTEIN LIGASE"/>
    <property type="match status" value="1"/>
</dbReference>
<accession>A0A9Q8U0S2</accession>
<dbReference type="Pfam" id="PF03099">
    <property type="entry name" value="BPL_LplA_LipB"/>
    <property type="match status" value="1"/>
</dbReference>
<sequence length="214" mass="24830">MCLEKLEENKYSSVLISSNSQTNGRGRNQNKWFSREGNIYFSLGLIKNTLSENLPLKTAVIVSDAIKDFFDIDIQLKWPNDLVYKKKKIGGILVESVNNNGKFFVVIGVGINLKIDALEAHWGDLSLTMNEKERLKFIKFVFEKLSKINDDNFLSDWKKRWEKKCFHINQEILILPDEKKAVFLCIDTSGRMIVQLDREKRVFSSSEVKIRNAY</sequence>
<feature type="domain" description="BPL/LPL catalytic" evidence="2">
    <location>
        <begin position="1"/>
        <end position="161"/>
    </location>
</feature>
<dbReference type="Gene3D" id="3.30.930.10">
    <property type="entry name" value="Bira Bifunctional Protein, Domain 2"/>
    <property type="match status" value="1"/>
</dbReference>
<dbReference type="InterPro" id="IPR004143">
    <property type="entry name" value="BPL_LPL_catalytic"/>
</dbReference>
<dbReference type="EMBL" id="CP097966">
    <property type="protein sequence ID" value="URQ63715.1"/>
    <property type="molecule type" value="Genomic_DNA"/>
</dbReference>
<protein>
    <submittedName>
        <fullName evidence="3">Biotin--[acetyl-CoA-carboxylase] ligase</fullName>
        <ecNumber evidence="3">6.3.4.15</ecNumber>
    </submittedName>
</protein>
<dbReference type="AlphaFoldDB" id="A0A9Q8U0S2"/>
<evidence type="ECO:0000259" key="2">
    <source>
        <dbReference type="PROSITE" id="PS51733"/>
    </source>
</evidence>
<keyword evidence="1 3" id="KW-0436">Ligase</keyword>
<dbReference type="PANTHER" id="PTHR12835:SF5">
    <property type="entry name" value="BIOTIN--PROTEIN LIGASE"/>
    <property type="match status" value="1"/>
</dbReference>
<keyword evidence="4" id="KW-1185">Reference proteome</keyword>
<evidence type="ECO:0000313" key="4">
    <source>
        <dbReference type="Proteomes" id="UP001056381"/>
    </source>
</evidence>
<dbReference type="PROSITE" id="PS51733">
    <property type="entry name" value="BPL_LPL_CATALYTIC"/>
    <property type="match status" value="1"/>
</dbReference>
<reference evidence="3" key="1">
    <citation type="submission" date="2022-05" db="EMBL/GenBank/DDBJ databases">
        <title>Single-amplified genomics reveal most streamlined microbe among free-living bacteria.</title>
        <authorList>
            <person name="Roda-Garcia J."/>
            <person name="Haro-Moreno J.M."/>
            <person name="Rodriguez-Valera F."/>
            <person name="Almagro-Moreno S."/>
            <person name="Lopez-Perez M."/>
        </authorList>
    </citation>
    <scope>NUCLEOTIDE SEQUENCE</scope>
    <source>
        <strain evidence="3">TMED112-D2-2</strain>
    </source>
</reference>
<gene>
    <name evidence="3" type="ORF">M9B40_03530</name>
</gene>
<dbReference type="Proteomes" id="UP001056381">
    <property type="component" value="Chromosome"/>
</dbReference>
<organism evidence="3 4">
    <name type="scientific">SAR86 cluster bacterium</name>
    <dbReference type="NCBI Taxonomy" id="2030880"/>
    <lineage>
        <taxon>Bacteria</taxon>
        <taxon>Pseudomonadati</taxon>
        <taxon>Pseudomonadota</taxon>
        <taxon>Gammaproteobacteria</taxon>
        <taxon>SAR86 cluster</taxon>
    </lineage>
</organism>
<dbReference type="SUPFAM" id="SSF55681">
    <property type="entry name" value="Class II aaRS and biotin synthetases"/>
    <property type="match status" value="1"/>
</dbReference>
<dbReference type="GO" id="GO:0005737">
    <property type="term" value="C:cytoplasm"/>
    <property type="evidence" value="ECO:0007669"/>
    <property type="project" value="TreeGrafter"/>
</dbReference>
<proteinExistence type="predicted"/>
<name>A0A9Q8U0S2_9GAMM</name>
<dbReference type="InterPro" id="IPR045864">
    <property type="entry name" value="aa-tRNA-synth_II/BPL/LPL"/>
</dbReference>
<dbReference type="EC" id="6.3.4.15" evidence="3"/>
<dbReference type="GO" id="GO:0004077">
    <property type="term" value="F:biotin--[biotin carboxyl-carrier protein] ligase activity"/>
    <property type="evidence" value="ECO:0007669"/>
    <property type="project" value="UniProtKB-EC"/>
</dbReference>
<dbReference type="NCBIfam" id="TIGR00121">
    <property type="entry name" value="birA_ligase"/>
    <property type="match status" value="1"/>
</dbReference>